<dbReference type="Proteomes" id="UP000789860">
    <property type="component" value="Unassembled WGS sequence"/>
</dbReference>
<organism evidence="1 2">
    <name type="scientific">Scutellospora calospora</name>
    <dbReference type="NCBI Taxonomy" id="85575"/>
    <lineage>
        <taxon>Eukaryota</taxon>
        <taxon>Fungi</taxon>
        <taxon>Fungi incertae sedis</taxon>
        <taxon>Mucoromycota</taxon>
        <taxon>Glomeromycotina</taxon>
        <taxon>Glomeromycetes</taxon>
        <taxon>Diversisporales</taxon>
        <taxon>Gigasporaceae</taxon>
        <taxon>Scutellospora</taxon>
    </lineage>
</organism>
<comment type="caution">
    <text evidence="1">The sequence shown here is derived from an EMBL/GenBank/DDBJ whole genome shotgun (WGS) entry which is preliminary data.</text>
</comment>
<name>A0ACA9MA58_9GLOM</name>
<protein>
    <submittedName>
        <fullName evidence="1">7106_t:CDS:1</fullName>
    </submittedName>
</protein>
<reference evidence="1" key="1">
    <citation type="submission" date="2021-06" db="EMBL/GenBank/DDBJ databases">
        <authorList>
            <person name="Kallberg Y."/>
            <person name="Tangrot J."/>
            <person name="Rosling A."/>
        </authorList>
    </citation>
    <scope>NUCLEOTIDE SEQUENCE</scope>
    <source>
        <strain evidence="1">AU212A</strain>
    </source>
</reference>
<dbReference type="EMBL" id="CAJVPM010009674">
    <property type="protein sequence ID" value="CAG8566205.1"/>
    <property type="molecule type" value="Genomic_DNA"/>
</dbReference>
<gene>
    <name evidence="1" type="ORF">SCALOS_LOCUS5683</name>
</gene>
<accession>A0ACA9MA58</accession>
<sequence length="183" mass="20401">MSLYSSKSSNSRKKLLDLFNDPTKPYINVCAPMVRYSKLPFRELVRGYNVDLAYTPMILAKEFKNSSFARDFDFSTSSTDSPLIIQFASNNPVELVKAAELVIGHVDGIDLNCGCPQKWALNEGIGAHLIDRPELVKDMIRIVKGSDFTKNAESAGVDFIAIHGRTRRQKSTSPIDLNTIKLC</sequence>
<proteinExistence type="predicted"/>
<evidence type="ECO:0000313" key="2">
    <source>
        <dbReference type="Proteomes" id="UP000789860"/>
    </source>
</evidence>
<evidence type="ECO:0000313" key="1">
    <source>
        <dbReference type="EMBL" id="CAG8566205.1"/>
    </source>
</evidence>
<keyword evidence="2" id="KW-1185">Reference proteome</keyword>
<feature type="non-terminal residue" evidence="1">
    <location>
        <position position="183"/>
    </location>
</feature>